<dbReference type="InterPro" id="IPR022446">
    <property type="entry name" value="MeTrfrase_put"/>
</dbReference>
<protein>
    <submittedName>
        <fullName evidence="2">Release factor glutamine methyltransferase</fullName>
        <ecNumber evidence="2">2.1.1.297</ecNumber>
    </submittedName>
</protein>
<name>A0A7W4TPJ5_KINRA</name>
<organism evidence="2 3">
    <name type="scientific">Kineococcus radiotolerans</name>
    <dbReference type="NCBI Taxonomy" id="131568"/>
    <lineage>
        <taxon>Bacteria</taxon>
        <taxon>Bacillati</taxon>
        <taxon>Actinomycetota</taxon>
        <taxon>Actinomycetes</taxon>
        <taxon>Kineosporiales</taxon>
        <taxon>Kineosporiaceae</taxon>
        <taxon>Kineococcus</taxon>
    </lineage>
</organism>
<gene>
    <name evidence="2" type="ORF">FHR75_003510</name>
</gene>
<evidence type="ECO:0000313" key="3">
    <source>
        <dbReference type="Proteomes" id="UP000533269"/>
    </source>
</evidence>
<dbReference type="Proteomes" id="UP000533269">
    <property type="component" value="Unassembled WGS sequence"/>
</dbReference>
<accession>A0A7W4TPJ5</accession>
<dbReference type="InterPro" id="IPR050320">
    <property type="entry name" value="N5-glutamine_MTase"/>
</dbReference>
<dbReference type="InterPro" id="IPR007848">
    <property type="entry name" value="Small_mtfrase_dom"/>
</dbReference>
<dbReference type="EMBL" id="JACHVY010000003">
    <property type="protein sequence ID" value="MBB2902679.1"/>
    <property type="molecule type" value="Genomic_DNA"/>
</dbReference>
<dbReference type="PANTHER" id="PTHR18895">
    <property type="entry name" value="HEMK METHYLTRANSFERASE"/>
    <property type="match status" value="1"/>
</dbReference>
<dbReference type="AlphaFoldDB" id="A0A7W4TPJ5"/>
<proteinExistence type="predicted"/>
<dbReference type="Gene3D" id="3.40.50.150">
    <property type="entry name" value="Vaccinia Virus protein VP39"/>
    <property type="match status" value="1"/>
</dbReference>
<keyword evidence="2" id="KW-0489">Methyltransferase</keyword>
<dbReference type="InterPro" id="IPR029063">
    <property type="entry name" value="SAM-dependent_MTases_sf"/>
</dbReference>
<dbReference type="SUPFAM" id="SSF53335">
    <property type="entry name" value="S-adenosyl-L-methionine-dependent methyltransferases"/>
    <property type="match status" value="1"/>
</dbReference>
<dbReference type="GO" id="GO:0032259">
    <property type="term" value="P:methylation"/>
    <property type="evidence" value="ECO:0007669"/>
    <property type="project" value="UniProtKB-KW"/>
</dbReference>
<reference evidence="2 3" key="1">
    <citation type="submission" date="2020-08" db="EMBL/GenBank/DDBJ databases">
        <title>The Agave Microbiome: Exploring the role of microbial communities in plant adaptations to desert environments.</title>
        <authorList>
            <person name="Partida-Martinez L.P."/>
        </authorList>
    </citation>
    <scope>NUCLEOTIDE SEQUENCE [LARGE SCALE GENOMIC DNA]</scope>
    <source>
        <strain evidence="2 3">AS2.23</strain>
    </source>
</reference>
<dbReference type="PANTHER" id="PTHR18895:SF74">
    <property type="entry name" value="MTRF1L RELEASE FACTOR GLUTAMINE METHYLTRANSFERASE"/>
    <property type="match status" value="1"/>
</dbReference>
<reference evidence="2 3" key="2">
    <citation type="submission" date="2020-08" db="EMBL/GenBank/DDBJ databases">
        <authorList>
            <person name="Partida-Martinez L."/>
            <person name="Huntemann M."/>
            <person name="Clum A."/>
            <person name="Wang J."/>
            <person name="Palaniappan K."/>
            <person name="Ritter S."/>
            <person name="Chen I.-M."/>
            <person name="Stamatis D."/>
            <person name="Reddy T."/>
            <person name="O'Malley R."/>
            <person name="Daum C."/>
            <person name="Shapiro N."/>
            <person name="Ivanova N."/>
            <person name="Kyrpides N."/>
            <person name="Woyke T."/>
        </authorList>
    </citation>
    <scope>NUCLEOTIDE SEQUENCE [LARGE SCALE GENOMIC DNA]</scope>
    <source>
        <strain evidence="2 3">AS2.23</strain>
    </source>
</reference>
<dbReference type="RefSeq" id="WP_183392390.1">
    <property type="nucleotide sequence ID" value="NZ_JACHVY010000003.1"/>
</dbReference>
<feature type="domain" description="Methyltransferase small" evidence="1">
    <location>
        <begin position="86"/>
        <end position="201"/>
    </location>
</feature>
<dbReference type="NCBIfam" id="TIGR03704">
    <property type="entry name" value="PrmC_rel_meth"/>
    <property type="match status" value="1"/>
</dbReference>
<comment type="caution">
    <text evidence="2">The sequence shown here is derived from an EMBL/GenBank/DDBJ whole genome shotgun (WGS) entry which is preliminary data.</text>
</comment>
<keyword evidence="2" id="KW-0808">Transferase</keyword>
<dbReference type="Pfam" id="PF05175">
    <property type="entry name" value="MTS"/>
    <property type="match status" value="1"/>
</dbReference>
<evidence type="ECO:0000259" key="1">
    <source>
        <dbReference type="Pfam" id="PF05175"/>
    </source>
</evidence>
<dbReference type="EC" id="2.1.1.297" evidence="2"/>
<evidence type="ECO:0000313" key="2">
    <source>
        <dbReference type="EMBL" id="MBB2902679.1"/>
    </source>
</evidence>
<sequence length="272" mass="28234">MGASTGEDTGGDAATTAGVVAARLRAAGCVFAEREAELLLAAPGDLADLLARRVAGERLEDVLGWAEFAGRRYAVAPGVFVPRHRSAFLVDLVAARARAGDVVLDLGCGTGALVGAVRERVPGLVVHAADVDPAAVACARRNLPGAAVHEGDLFAALPPTLRGRLDVVIANVPYVPTAQIAHLPAEMREHEDRRTLDGGGDGLDVLRRVLGGAGDWLSARGQVFVELDEDQTGPAADVAARCGLEARVETRTDGDPDAWDAETGHVLVLARP</sequence>
<dbReference type="GO" id="GO:0102559">
    <property type="term" value="F:peptide chain release factor N(5)-glutamine methyltransferase activity"/>
    <property type="evidence" value="ECO:0007669"/>
    <property type="project" value="UniProtKB-EC"/>
</dbReference>